<proteinExistence type="predicted"/>
<organism evidence="1 2">
    <name type="scientific">Lepeophtheirus salmonis</name>
    <name type="common">Salmon louse</name>
    <name type="synonym">Caligus salmonis</name>
    <dbReference type="NCBI Taxonomy" id="72036"/>
    <lineage>
        <taxon>Eukaryota</taxon>
        <taxon>Metazoa</taxon>
        <taxon>Ecdysozoa</taxon>
        <taxon>Arthropoda</taxon>
        <taxon>Crustacea</taxon>
        <taxon>Multicrustacea</taxon>
        <taxon>Hexanauplia</taxon>
        <taxon>Copepoda</taxon>
        <taxon>Siphonostomatoida</taxon>
        <taxon>Caligidae</taxon>
        <taxon>Lepeophtheirus</taxon>
    </lineage>
</organism>
<reference evidence="1" key="1">
    <citation type="submission" date="2021-02" db="EMBL/GenBank/DDBJ databases">
        <authorList>
            <person name="Bekaert M."/>
        </authorList>
    </citation>
    <scope>NUCLEOTIDE SEQUENCE</scope>
    <source>
        <strain evidence="1">IoA-00</strain>
    </source>
</reference>
<name>A0A7R8CZH0_LEPSM</name>
<dbReference type="PANTHER" id="PTHR22955">
    <property type="entry name" value="RETROTRANSPOSON"/>
    <property type="match status" value="1"/>
</dbReference>
<dbReference type="AlphaFoldDB" id="A0A7R8CZH0"/>
<gene>
    <name evidence="1" type="ORF">LSAA_11141</name>
</gene>
<sequence>MGFEDAVLASIMIEYFYDITSIRVDNVYAWTDSMILMHWINCNSSKWKDFVTNHVEFIQGIIRLSSWRYVRSADNPPALQVGALMRKNLVPSNYGLMGLIS</sequence>
<dbReference type="EMBL" id="HG994585">
    <property type="protein sequence ID" value="CAF2975876.1"/>
    <property type="molecule type" value="Genomic_DNA"/>
</dbReference>
<accession>A0A7R8CZH0</accession>
<evidence type="ECO:0000313" key="2">
    <source>
        <dbReference type="Proteomes" id="UP000675881"/>
    </source>
</evidence>
<keyword evidence="2" id="KW-1185">Reference proteome</keyword>
<protein>
    <submittedName>
        <fullName evidence="1">(salmon louse) hypothetical protein</fullName>
    </submittedName>
</protein>
<evidence type="ECO:0000313" key="1">
    <source>
        <dbReference type="EMBL" id="CAF2975876.1"/>
    </source>
</evidence>
<dbReference type="PANTHER" id="PTHR22955:SF77">
    <property type="entry name" value="ASPARTIC PUTATIVE DOMAIN-CONTAINING PROTEIN-RELATED"/>
    <property type="match status" value="1"/>
</dbReference>
<dbReference type="Proteomes" id="UP000675881">
    <property type="component" value="Chromosome 6"/>
</dbReference>